<evidence type="ECO:0000256" key="1">
    <source>
        <dbReference type="ARBA" id="ARBA00004613"/>
    </source>
</evidence>
<keyword evidence="7" id="KW-1185">Reference proteome</keyword>
<dbReference type="InterPro" id="IPR009396">
    <property type="entry name" value="Pigment_DH"/>
</dbReference>
<feature type="signal peptide" evidence="5">
    <location>
        <begin position="1"/>
        <end position="23"/>
    </location>
</feature>
<keyword evidence="4" id="KW-0027">Amidation</keyword>
<protein>
    <submittedName>
        <fullName evidence="6">Uncharacterized protein</fullName>
    </submittedName>
</protein>
<reference evidence="6" key="1">
    <citation type="submission" date="2022-03" db="EMBL/GenBank/DDBJ databases">
        <authorList>
            <person name="Tunstrom K."/>
        </authorList>
    </citation>
    <scope>NUCLEOTIDE SEQUENCE</scope>
</reference>
<comment type="caution">
    <text evidence="6">The sequence shown here is derived from an EMBL/GenBank/DDBJ whole genome shotgun (WGS) entry which is preliminary data.</text>
</comment>
<evidence type="ECO:0000256" key="4">
    <source>
        <dbReference type="ARBA" id="ARBA00022815"/>
    </source>
</evidence>
<keyword evidence="3" id="KW-0964">Secreted</keyword>
<dbReference type="GO" id="GO:0005576">
    <property type="term" value="C:extracellular region"/>
    <property type="evidence" value="ECO:0007669"/>
    <property type="project" value="UniProtKB-SubCell"/>
</dbReference>
<feature type="chain" id="PRO_5043314280" evidence="5">
    <location>
        <begin position="24"/>
        <end position="106"/>
    </location>
</feature>
<evidence type="ECO:0000256" key="3">
    <source>
        <dbReference type="ARBA" id="ARBA00022525"/>
    </source>
</evidence>
<dbReference type="Pfam" id="PF06324">
    <property type="entry name" value="Pigment_DH"/>
    <property type="match status" value="1"/>
</dbReference>
<dbReference type="GO" id="GO:0005179">
    <property type="term" value="F:hormone activity"/>
    <property type="evidence" value="ECO:0007669"/>
    <property type="project" value="InterPro"/>
</dbReference>
<name>A0AAU9TLY2_EUPED</name>
<evidence type="ECO:0000313" key="6">
    <source>
        <dbReference type="EMBL" id="CAH2086542.1"/>
    </source>
</evidence>
<gene>
    <name evidence="6" type="ORF">EEDITHA_LOCUS2907</name>
</gene>
<dbReference type="Proteomes" id="UP001153954">
    <property type="component" value="Unassembled WGS sequence"/>
</dbReference>
<organism evidence="6 7">
    <name type="scientific">Euphydryas editha</name>
    <name type="common">Edith's checkerspot</name>
    <dbReference type="NCBI Taxonomy" id="104508"/>
    <lineage>
        <taxon>Eukaryota</taxon>
        <taxon>Metazoa</taxon>
        <taxon>Ecdysozoa</taxon>
        <taxon>Arthropoda</taxon>
        <taxon>Hexapoda</taxon>
        <taxon>Insecta</taxon>
        <taxon>Pterygota</taxon>
        <taxon>Neoptera</taxon>
        <taxon>Endopterygota</taxon>
        <taxon>Lepidoptera</taxon>
        <taxon>Glossata</taxon>
        <taxon>Ditrysia</taxon>
        <taxon>Papilionoidea</taxon>
        <taxon>Nymphalidae</taxon>
        <taxon>Nymphalinae</taxon>
        <taxon>Euphydryas</taxon>
    </lineage>
</organism>
<dbReference type="GO" id="GO:0009416">
    <property type="term" value="P:response to light stimulus"/>
    <property type="evidence" value="ECO:0007669"/>
    <property type="project" value="InterPro"/>
</dbReference>
<dbReference type="EMBL" id="CAKOGL010000005">
    <property type="protein sequence ID" value="CAH2086542.1"/>
    <property type="molecule type" value="Genomic_DNA"/>
</dbReference>
<accession>A0AAU9TLY2</accession>
<evidence type="ECO:0000256" key="2">
    <source>
        <dbReference type="ARBA" id="ARBA00010172"/>
    </source>
</evidence>
<sequence length="106" mass="12235">MASLHLLKLASMLVVIFIPIILANKRNFVSDEPLLNSLDQRKVSNLPINEYIRQVHSMIDRYNDDLNEKLWERNALIDTKYQTLKRNGDFINSLLSLPKGLNDAGR</sequence>
<dbReference type="AlphaFoldDB" id="A0AAU9TLY2"/>
<evidence type="ECO:0000313" key="7">
    <source>
        <dbReference type="Proteomes" id="UP001153954"/>
    </source>
</evidence>
<evidence type="ECO:0000256" key="5">
    <source>
        <dbReference type="SAM" id="SignalP"/>
    </source>
</evidence>
<comment type="similarity">
    <text evidence="2">Belongs to the arthropod PDH family.</text>
</comment>
<keyword evidence="5" id="KW-0732">Signal</keyword>
<comment type="subcellular location">
    <subcellularLocation>
        <location evidence="1">Secreted</location>
    </subcellularLocation>
</comment>
<proteinExistence type="inferred from homology"/>